<reference evidence="7" key="1">
    <citation type="submission" date="2021-04" db="EMBL/GenBank/DDBJ databases">
        <authorList>
            <person name="Cornetti L."/>
        </authorList>
    </citation>
    <scope>NUCLEOTIDE SEQUENCE</scope>
</reference>
<sequence>MLNSICSSNLFLIQYPKVSFHLNWRIRRSCREDFKLLLIDGPLLGTVNRHCGATKNHGSFCCQDKHCSFHHSESAQKNTWSQFYSFHISWIHFTDKMTAKIWKSATDLIKLANRTNGSCTYEIKHHSDLLAAKMWVKLEVSKVRIPASRSGIVGIERKMQEKIQQSATNINVAFQDLKMLMDMAKDMVRLANAMSTKIKDRQGNISDDETVAFKSYLLSLGISDPVTRESCSSGDTYRKQLAKQISDFLLAPVSEMGGMMALSDAYCRVNRARGLDLLSPEDFLQSCQQMQPLNLPVKLRTFDSGVCVLQLQSQNDHLLDRDTEKLLKERKTLTAEELSQLINISVLLARERLVSAEKCGLACRDDTVRGLLFYPNLFNSTDPNPLS</sequence>
<proteinExistence type="inferred from homology"/>
<comment type="similarity">
    <text evidence="1 6">Belongs to the VPS36 family.</text>
</comment>
<keyword evidence="4 6" id="KW-0963">Cytoplasm</keyword>
<evidence type="ECO:0000313" key="7">
    <source>
        <dbReference type="EMBL" id="CAG4642648.1"/>
    </source>
</evidence>
<dbReference type="PANTHER" id="PTHR13128:SF12">
    <property type="entry name" value="VACUOLAR PROTEIN-SORTING-ASSOCIATED PROTEIN 36"/>
    <property type="match status" value="1"/>
</dbReference>
<dbReference type="GO" id="GO:0043130">
    <property type="term" value="F:ubiquitin binding"/>
    <property type="evidence" value="ECO:0007669"/>
    <property type="project" value="UniProtKB-UniRule"/>
</dbReference>
<keyword evidence="6" id="KW-0967">Endosome</keyword>
<dbReference type="InterPro" id="IPR040608">
    <property type="entry name" value="Snf8/Vps36"/>
</dbReference>
<dbReference type="InterPro" id="IPR036388">
    <property type="entry name" value="WH-like_DNA-bd_sf"/>
</dbReference>
<evidence type="ECO:0000256" key="5">
    <source>
        <dbReference type="ARBA" id="ARBA00022927"/>
    </source>
</evidence>
<dbReference type="GO" id="GO:0032266">
    <property type="term" value="F:phosphatidylinositol-3-phosphate binding"/>
    <property type="evidence" value="ECO:0007669"/>
    <property type="project" value="UniProtKB-UniRule"/>
</dbReference>
<dbReference type="Gene3D" id="1.10.10.10">
    <property type="entry name" value="Winged helix-like DNA-binding domain superfamily/Winged helix DNA-binding domain"/>
    <property type="match status" value="2"/>
</dbReference>
<name>A0A9N6WQ87_9CRUS</name>
<protein>
    <recommendedName>
        <fullName evidence="2 6">Vacuolar protein-sorting-associated protein 36</fullName>
    </recommendedName>
    <alternativeName>
        <fullName evidence="6">ESCRT-II complex subunit VPS36</fullName>
    </alternativeName>
</protein>
<gene>
    <name evidence="7" type="primary">EOG090X09MN</name>
</gene>
<evidence type="ECO:0000256" key="1">
    <source>
        <dbReference type="ARBA" id="ARBA00009697"/>
    </source>
</evidence>
<comment type="subcellular location">
    <subcellularLocation>
        <location evidence="6">Cytoplasm</location>
    </subcellularLocation>
    <subcellularLocation>
        <location evidence="6">Endosome</location>
    </subcellularLocation>
</comment>
<evidence type="ECO:0000256" key="6">
    <source>
        <dbReference type="RuleBase" id="RU367095"/>
    </source>
</evidence>
<accession>A0A9N6WQ87</accession>
<evidence type="ECO:0000256" key="2">
    <source>
        <dbReference type="ARBA" id="ARBA00017953"/>
    </source>
</evidence>
<dbReference type="EMBL" id="OC985993">
    <property type="protein sequence ID" value="CAG4642648.1"/>
    <property type="molecule type" value="Genomic_DNA"/>
</dbReference>
<dbReference type="GO" id="GO:0043328">
    <property type="term" value="P:protein transport to vacuole involved in ubiquitin-dependent protein catabolic process via the multivesicular body sorting pathway"/>
    <property type="evidence" value="ECO:0007669"/>
    <property type="project" value="UniProtKB-UniRule"/>
</dbReference>
<dbReference type="InterPro" id="IPR036390">
    <property type="entry name" value="WH_DNA-bd_sf"/>
</dbReference>
<dbReference type="Gene3D" id="6.10.140.260">
    <property type="match status" value="1"/>
</dbReference>
<comment type="subunit">
    <text evidence="6">Component of the endosomal sorting complex required for transport II (ESCRT-II).</text>
</comment>
<dbReference type="InterPro" id="IPR037855">
    <property type="entry name" value="Vps36"/>
</dbReference>
<organism evidence="7">
    <name type="scientific">Evadne anonyx</name>
    <dbReference type="NCBI Taxonomy" id="141404"/>
    <lineage>
        <taxon>Eukaryota</taxon>
        <taxon>Metazoa</taxon>
        <taxon>Ecdysozoa</taxon>
        <taxon>Arthropoda</taxon>
        <taxon>Crustacea</taxon>
        <taxon>Branchiopoda</taxon>
        <taxon>Diplostraca</taxon>
        <taxon>Cladocera</taxon>
        <taxon>Onychopoda</taxon>
        <taxon>Podonidae</taxon>
        <taxon>Evadne</taxon>
    </lineage>
</organism>
<dbReference type="PANTHER" id="PTHR13128">
    <property type="entry name" value="VACUOLAR PROTEIN-SORTING-ASSOCIATED PROTEIN 36"/>
    <property type="match status" value="1"/>
</dbReference>
<keyword evidence="3 6" id="KW-0813">Transport</keyword>
<comment type="function">
    <text evidence="6">Component of the ESCRT-II complex (endosomal sorting complex required for transport II), which is required for multivesicular body (MVB) formation and sorting of endosomal cargo proteins into MVBs.</text>
</comment>
<dbReference type="GO" id="GO:0031902">
    <property type="term" value="C:late endosome membrane"/>
    <property type="evidence" value="ECO:0007669"/>
    <property type="project" value="UniProtKB-UniRule"/>
</dbReference>
<dbReference type="GO" id="GO:0000814">
    <property type="term" value="C:ESCRT II complex"/>
    <property type="evidence" value="ECO:0007669"/>
    <property type="project" value="UniProtKB-UniRule"/>
</dbReference>
<dbReference type="AlphaFoldDB" id="A0A9N6WQ87"/>
<dbReference type="Pfam" id="PF04157">
    <property type="entry name" value="EAP30"/>
    <property type="match status" value="1"/>
</dbReference>
<evidence type="ECO:0000256" key="4">
    <source>
        <dbReference type="ARBA" id="ARBA00022490"/>
    </source>
</evidence>
<dbReference type="SUPFAM" id="SSF46785">
    <property type="entry name" value="Winged helix' DNA-binding domain"/>
    <property type="match status" value="2"/>
</dbReference>
<evidence type="ECO:0000256" key="3">
    <source>
        <dbReference type="ARBA" id="ARBA00022448"/>
    </source>
</evidence>
<keyword evidence="5 6" id="KW-0653">Protein transport</keyword>
<dbReference type="FunFam" id="1.10.10.10:FF:000416">
    <property type="entry name" value="Vacuolar protein-sorting-associated protein 36"/>
    <property type="match status" value="1"/>
</dbReference>